<dbReference type="Proteomes" id="UP000784294">
    <property type="component" value="Unassembled WGS sequence"/>
</dbReference>
<gene>
    <name evidence="2" type="ORF">PXEA_LOCUS16926</name>
</gene>
<dbReference type="AlphaFoldDB" id="A0A3S5AM10"/>
<reference evidence="2" key="1">
    <citation type="submission" date="2018-11" db="EMBL/GenBank/DDBJ databases">
        <authorList>
            <consortium name="Pathogen Informatics"/>
        </authorList>
    </citation>
    <scope>NUCLEOTIDE SEQUENCE</scope>
</reference>
<protein>
    <submittedName>
        <fullName evidence="2">Uncharacterized protein</fullName>
    </submittedName>
</protein>
<name>A0A3S5AM10_9PLAT</name>
<keyword evidence="3" id="KW-1185">Reference proteome</keyword>
<evidence type="ECO:0000313" key="2">
    <source>
        <dbReference type="EMBL" id="VEL23486.1"/>
    </source>
</evidence>
<feature type="non-terminal residue" evidence="2">
    <location>
        <position position="1"/>
    </location>
</feature>
<evidence type="ECO:0000313" key="3">
    <source>
        <dbReference type="Proteomes" id="UP000784294"/>
    </source>
</evidence>
<sequence>MNGLANVVNTQSGSSIVLHFYPFDSPNYAIPIAPDLFVSIFPPPSGLPLFPGEDEGDQLACIMEVIDLPPESLLERSRHVERFFYESMAQACHAVTALSEGEAVKGLPCGKATSPTAQPIGEGSTTVASKGSGQSGTATGIGSGRVHEYVPRYCTIRVLPSGEPQLLPGLSKKGGHVRGRPGSLPIEKVLAIWSGNKRLRQHRFRAPTNSGRL</sequence>
<dbReference type="EMBL" id="CAAALY010062221">
    <property type="protein sequence ID" value="VEL23486.1"/>
    <property type="molecule type" value="Genomic_DNA"/>
</dbReference>
<comment type="caution">
    <text evidence="2">The sequence shown here is derived from an EMBL/GenBank/DDBJ whole genome shotgun (WGS) entry which is preliminary data.</text>
</comment>
<evidence type="ECO:0000256" key="1">
    <source>
        <dbReference type="SAM" id="MobiDB-lite"/>
    </source>
</evidence>
<accession>A0A3S5AM10</accession>
<proteinExistence type="predicted"/>
<dbReference type="OrthoDB" id="9332038at2759"/>
<feature type="region of interest" description="Disordered" evidence="1">
    <location>
        <begin position="114"/>
        <end position="142"/>
    </location>
</feature>
<organism evidence="2 3">
    <name type="scientific">Protopolystoma xenopodis</name>
    <dbReference type="NCBI Taxonomy" id="117903"/>
    <lineage>
        <taxon>Eukaryota</taxon>
        <taxon>Metazoa</taxon>
        <taxon>Spiralia</taxon>
        <taxon>Lophotrochozoa</taxon>
        <taxon>Platyhelminthes</taxon>
        <taxon>Monogenea</taxon>
        <taxon>Polyopisthocotylea</taxon>
        <taxon>Polystomatidea</taxon>
        <taxon>Polystomatidae</taxon>
        <taxon>Protopolystoma</taxon>
    </lineage>
</organism>
<feature type="compositionally biased region" description="Polar residues" evidence="1">
    <location>
        <begin position="114"/>
        <end position="140"/>
    </location>
</feature>